<protein>
    <submittedName>
        <fullName evidence="1">Uncharacterized protein</fullName>
    </submittedName>
</protein>
<accession>A0A016C454</accession>
<evidence type="ECO:0000313" key="2">
    <source>
        <dbReference type="Proteomes" id="UP000020938"/>
    </source>
</evidence>
<proteinExistence type="predicted"/>
<sequence length="114" mass="13718">MKIKSRFYSHIYNKLRNFATVIPLSLRELVFYSTNLSLPIFLFTREVVVSPFYYISRHYNTQEALFAQHLSLFCNFTFLHRERVVLAMRRGFSCFRPEKSFSFNEKKVAFSFSF</sequence>
<name>A0A016C454_BACFG</name>
<evidence type="ECO:0000313" key="1">
    <source>
        <dbReference type="EMBL" id="EXZ75677.1"/>
    </source>
</evidence>
<dbReference type="AlphaFoldDB" id="A0A016C454"/>
<comment type="caution">
    <text evidence="1">The sequence shown here is derived from an EMBL/GenBank/DDBJ whole genome shotgun (WGS) entry which is preliminary data.</text>
</comment>
<organism evidence="1 2">
    <name type="scientific">Bacteroides fragilis str. 3976T8</name>
    <dbReference type="NCBI Taxonomy" id="1339314"/>
    <lineage>
        <taxon>Bacteria</taxon>
        <taxon>Pseudomonadati</taxon>
        <taxon>Bacteroidota</taxon>
        <taxon>Bacteroidia</taxon>
        <taxon>Bacteroidales</taxon>
        <taxon>Bacteroidaceae</taxon>
        <taxon>Bacteroides</taxon>
    </lineage>
</organism>
<gene>
    <name evidence="1" type="ORF">M123_4793</name>
</gene>
<dbReference type="Proteomes" id="UP000020938">
    <property type="component" value="Unassembled WGS sequence"/>
</dbReference>
<reference evidence="1 2" key="1">
    <citation type="submission" date="2014-02" db="EMBL/GenBank/DDBJ databases">
        <authorList>
            <person name="Sears C."/>
            <person name="Carroll K."/>
            <person name="Sack B.R."/>
            <person name="Qadri F."/>
            <person name="Myers L.L."/>
            <person name="Chung G.-T."/>
            <person name="Escheverria P."/>
            <person name="Fraser C.M."/>
            <person name="Sadzewicz L."/>
            <person name="Shefchek K.A."/>
            <person name="Tallon L."/>
            <person name="Das S.P."/>
            <person name="Daugherty S."/>
            <person name="Mongodin E.F."/>
        </authorList>
    </citation>
    <scope>NUCLEOTIDE SEQUENCE [LARGE SCALE GENOMIC DNA]</scope>
    <source>
        <strain evidence="1 2">3976T8</strain>
    </source>
</reference>
<dbReference type="EMBL" id="JGDS01000015">
    <property type="protein sequence ID" value="EXZ75677.1"/>
    <property type="molecule type" value="Genomic_DNA"/>
</dbReference>